<dbReference type="RefSeq" id="WP_349641602.1">
    <property type="nucleotide sequence ID" value="NZ_CAWVOH010000001.1"/>
</dbReference>
<feature type="domain" description="DUF7671" evidence="1">
    <location>
        <begin position="3"/>
        <end position="87"/>
    </location>
</feature>
<dbReference type="EMBL" id="CAWVOH010000001">
    <property type="protein sequence ID" value="CAK8054059.1"/>
    <property type="molecule type" value="Genomic_DNA"/>
</dbReference>
<proteinExistence type="predicted"/>
<name>A0ABM9N4G1_9LACO</name>
<accession>A0ABM9N4G1</accession>
<keyword evidence="3" id="KW-1185">Reference proteome</keyword>
<gene>
    <name evidence="2" type="ORF">R54876_GBNLAHCA_00619</name>
</gene>
<organism evidence="2 3">
    <name type="scientific">Eupransor demetentiae</name>
    <dbReference type="NCBI Taxonomy" id="3109584"/>
    <lineage>
        <taxon>Bacteria</taxon>
        <taxon>Bacillati</taxon>
        <taxon>Bacillota</taxon>
        <taxon>Bacilli</taxon>
        <taxon>Lactobacillales</taxon>
        <taxon>Lactobacillaceae</taxon>
        <taxon>Eupransor</taxon>
    </lineage>
</organism>
<evidence type="ECO:0000313" key="3">
    <source>
        <dbReference type="Proteomes" id="UP001314241"/>
    </source>
</evidence>
<dbReference type="Pfam" id="PF24710">
    <property type="entry name" value="DUF7671"/>
    <property type="match status" value="1"/>
</dbReference>
<reference evidence="2 3" key="1">
    <citation type="submission" date="2024-01" db="EMBL/GenBank/DDBJ databases">
        <authorList>
            <person name="Botero Cardona J."/>
        </authorList>
    </citation>
    <scope>NUCLEOTIDE SEQUENCE [LARGE SCALE GENOMIC DNA]</scope>
    <source>
        <strain evidence="2 3">LMG 33000</strain>
    </source>
</reference>
<dbReference type="Proteomes" id="UP001314241">
    <property type="component" value="Unassembled WGS sequence"/>
</dbReference>
<comment type="caution">
    <text evidence="2">The sequence shown here is derived from an EMBL/GenBank/DDBJ whole genome shotgun (WGS) entry which is preliminary data.</text>
</comment>
<sequence length="97" mass="10946">MSKGKYETACFIGVPVQQNASGAYQITADAKPHTWRTGKHTKGKFKELGQIFLTENQQAIAVVKTTPLAFKDRHEYQPLGRWTTAYLPEQTDLTAYQ</sequence>
<evidence type="ECO:0000313" key="2">
    <source>
        <dbReference type="EMBL" id="CAK8054059.1"/>
    </source>
</evidence>
<evidence type="ECO:0000259" key="1">
    <source>
        <dbReference type="Pfam" id="PF24710"/>
    </source>
</evidence>
<dbReference type="InterPro" id="IPR056088">
    <property type="entry name" value="DUF7671"/>
</dbReference>
<protein>
    <recommendedName>
        <fullName evidence="1">DUF7671 domain-containing protein</fullName>
    </recommendedName>
</protein>